<dbReference type="EMBL" id="NKXS01001536">
    <property type="protein sequence ID" value="PIN18055.1"/>
    <property type="molecule type" value="Genomic_DNA"/>
</dbReference>
<reference evidence="4" key="1">
    <citation type="journal article" date="2018" name="Gigascience">
        <title>Genome assembly of the Pink Ipe (Handroanthus impetiginosus, Bignoniaceae), a highly valued, ecologically keystone Neotropical timber forest tree.</title>
        <authorList>
            <person name="Silva-Junior O.B."/>
            <person name="Grattapaglia D."/>
            <person name="Novaes E."/>
            <person name="Collevatti R.G."/>
        </authorList>
    </citation>
    <scope>NUCLEOTIDE SEQUENCE [LARGE SCALE GENOMIC DNA]</scope>
    <source>
        <strain evidence="4">cv. UFG-1</strain>
    </source>
</reference>
<dbReference type="InterPro" id="IPR036312">
    <property type="entry name" value="Bifun_inhib/LTP/seed_sf"/>
</dbReference>
<protein>
    <recommendedName>
        <fullName evidence="2">Bifunctional inhibitor/plant lipid transfer protein/seed storage helical domain-containing protein</fullName>
    </recommendedName>
</protein>
<dbReference type="SUPFAM" id="SSF47699">
    <property type="entry name" value="Bifunctional inhibitor/lipid-transfer protein/seed storage 2S albumin"/>
    <property type="match status" value="1"/>
</dbReference>
<name>A0A2G9HKK7_9LAMI</name>
<gene>
    <name evidence="3" type="ORF">CDL12_09281</name>
</gene>
<evidence type="ECO:0000313" key="4">
    <source>
        <dbReference type="Proteomes" id="UP000231279"/>
    </source>
</evidence>
<dbReference type="OrthoDB" id="924440at2759"/>
<dbReference type="CDD" id="cd01958">
    <property type="entry name" value="HPS_like"/>
    <property type="match status" value="1"/>
</dbReference>
<dbReference type="STRING" id="429701.A0A2G9HKK7"/>
<feature type="chain" id="PRO_5013641306" description="Bifunctional inhibitor/plant lipid transfer protein/seed storage helical domain-containing protein" evidence="1">
    <location>
        <begin position="26"/>
        <end position="112"/>
    </location>
</feature>
<dbReference type="InterPro" id="IPR051636">
    <property type="entry name" value="Plant_LTP/defense-related"/>
</dbReference>
<keyword evidence="1" id="KW-0732">Signal</keyword>
<feature type="domain" description="Bifunctional inhibitor/plant lipid transfer protein/seed storage helical" evidence="2">
    <location>
        <begin position="31"/>
        <end position="111"/>
    </location>
</feature>
<dbReference type="Gene3D" id="1.10.110.10">
    <property type="entry name" value="Plant lipid-transfer and hydrophobic proteins"/>
    <property type="match status" value="1"/>
</dbReference>
<sequence length="112" mass="11303">MVSKTSRKGSLFLAMNLICYILASGQQPATCLIDAVRLGVCANLLGGLVGGVVGNPPTTPCCTLLAGLVDLEAAVCLCTAINGLGTSLNNQLALSLLLNVCGRTPPPGFICA</sequence>
<dbReference type="Proteomes" id="UP000231279">
    <property type="component" value="Unassembled WGS sequence"/>
</dbReference>
<evidence type="ECO:0000259" key="2">
    <source>
        <dbReference type="SMART" id="SM00499"/>
    </source>
</evidence>
<feature type="signal peptide" evidence="1">
    <location>
        <begin position="1"/>
        <end position="25"/>
    </location>
</feature>
<organism evidence="3 4">
    <name type="scientific">Handroanthus impetiginosus</name>
    <dbReference type="NCBI Taxonomy" id="429701"/>
    <lineage>
        <taxon>Eukaryota</taxon>
        <taxon>Viridiplantae</taxon>
        <taxon>Streptophyta</taxon>
        <taxon>Embryophyta</taxon>
        <taxon>Tracheophyta</taxon>
        <taxon>Spermatophyta</taxon>
        <taxon>Magnoliopsida</taxon>
        <taxon>eudicotyledons</taxon>
        <taxon>Gunneridae</taxon>
        <taxon>Pentapetalae</taxon>
        <taxon>asterids</taxon>
        <taxon>lamiids</taxon>
        <taxon>Lamiales</taxon>
        <taxon>Bignoniaceae</taxon>
        <taxon>Crescentiina</taxon>
        <taxon>Tabebuia alliance</taxon>
        <taxon>Handroanthus</taxon>
    </lineage>
</organism>
<evidence type="ECO:0000256" key="1">
    <source>
        <dbReference type="SAM" id="SignalP"/>
    </source>
</evidence>
<evidence type="ECO:0000313" key="3">
    <source>
        <dbReference type="EMBL" id="PIN18055.1"/>
    </source>
</evidence>
<dbReference type="SMART" id="SM00499">
    <property type="entry name" value="AAI"/>
    <property type="match status" value="1"/>
</dbReference>
<accession>A0A2G9HKK7</accession>
<dbReference type="AlphaFoldDB" id="A0A2G9HKK7"/>
<dbReference type="InterPro" id="IPR016140">
    <property type="entry name" value="Bifunc_inhib/LTP/seed_store"/>
</dbReference>
<keyword evidence="4" id="KW-1185">Reference proteome</keyword>
<proteinExistence type="predicted"/>
<dbReference type="PANTHER" id="PTHR31731">
    <property type="match status" value="1"/>
</dbReference>
<comment type="caution">
    <text evidence="3">The sequence shown here is derived from an EMBL/GenBank/DDBJ whole genome shotgun (WGS) entry which is preliminary data.</text>
</comment>
<dbReference type="Pfam" id="PF14547">
    <property type="entry name" value="Hydrophob_seed"/>
    <property type="match status" value="1"/>
</dbReference>
<dbReference type="InterPro" id="IPR027923">
    <property type="entry name" value="Hydrophob_seed_dom"/>
</dbReference>